<dbReference type="InterPro" id="IPR036388">
    <property type="entry name" value="WH-like_DNA-bd_sf"/>
</dbReference>
<dbReference type="InterPro" id="IPR017275">
    <property type="entry name" value="Transcription_factor_FapR"/>
</dbReference>
<keyword evidence="5" id="KW-0443">Lipid metabolism</keyword>
<accession>A0A1Q6R9M4</accession>
<keyword evidence="3" id="KW-0276">Fatty acid metabolism</keyword>
<organism evidence="9 10">
    <name type="scientific">Phascolarctobacterium succinatutens</name>
    <dbReference type="NCBI Taxonomy" id="626940"/>
    <lineage>
        <taxon>Bacteria</taxon>
        <taxon>Bacillati</taxon>
        <taxon>Bacillota</taxon>
        <taxon>Negativicutes</taxon>
        <taxon>Acidaminococcales</taxon>
        <taxon>Acidaminococcaceae</taxon>
        <taxon>Phascolarctobacterium</taxon>
    </lineage>
</organism>
<keyword evidence="8" id="KW-0804">Transcription</keyword>
<dbReference type="AlphaFoldDB" id="A0A1Q6R9M4"/>
<dbReference type="SUPFAM" id="SSF54637">
    <property type="entry name" value="Thioesterase/thiol ester dehydrase-isomerase"/>
    <property type="match status" value="1"/>
</dbReference>
<keyword evidence="2" id="KW-0444">Lipid biosynthesis</keyword>
<keyword evidence="7" id="KW-0275">Fatty acid biosynthesis</keyword>
<dbReference type="RefSeq" id="WP_210684007.1">
    <property type="nucleotide sequence ID" value="NZ_CAJJTE010000038.1"/>
</dbReference>
<dbReference type="Gene3D" id="1.10.10.10">
    <property type="entry name" value="Winged helix-like DNA-binding domain superfamily/Winged helix DNA-binding domain"/>
    <property type="match status" value="1"/>
</dbReference>
<dbReference type="PIRSF" id="PIRSF037733">
    <property type="entry name" value="Transcription_factor_FapR"/>
    <property type="match status" value="1"/>
</dbReference>
<evidence type="ECO:0000313" key="10">
    <source>
        <dbReference type="Proteomes" id="UP000186777"/>
    </source>
</evidence>
<dbReference type="Gene3D" id="3.10.129.10">
    <property type="entry name" value="Hotdog Thioesterase"/>
    <property type="match status" value="1"/>
</dbReference>
<evidence type="ECO:0000256" key="5">
    <source>
        <dbReference type="ARBA" id="ARBA00023098"/>
    </source>
</evidence>
<keyword evidence="6" id="KW-0238">DNA-binding</keyword>
<dbReference type="GO" id="GO:0045717">
    <property type="term" value="P:negative regulation of fatty acid biosynthetic process"/>
    <property type="evidence" value="ECO:0007669"/>
    <property type="project" value="InterPro"/>
</dbReference>
<evidence type="ECO:0000256" key="7">
    <source>
        <dbReference type="ARBA" id="ARBA00023160"/>
    </source>
</evidence>
<sequence>MTSSKKLIRHRSLKKLLRDNPFSTDEQLAKMLDVSVQTIRLDRVALGIPELRARTRTMAEEAQTKLRAIDKKDIVGELLDLELNKIGISTLKITPDMVLERTGIARGYYMFAMANTLALAVVDAEYALTAVGNVKYKLPVNAGAVLVARAVVTHRRMDKYYIFVSVKNNNEEVFRAKFIIVSLDNRTKHEGEQEA</sequence>
<protein>
    <submittedName>
        <fullName evidence="9">Fatty acid biosynthesis transcriptional regulator</fullName>
    </submittedName>
</protein>
<keyword evidence="1" id="KW-0678">Repressor</keyword>
<dbReference type="GO" id="GO:0003677">
    <property type="term" value="F:DNA binding"/>
    <property type="evidence" value="ECO:0007669"/>
    <property type="project" value="UniProtKB-KW"/>
</dbReference>
<name>A0A1Q6R9M4_9FIRM</name>
<evidence type="ECO:0000256" key="3">
    <source>
        <dbReference type="ARBA" id="ARBA00022832"/>
    </source>
</evidence>
<gene>
    <name evidence="9" type="ORF">BHW43_01740</name>
</gene>
<proteinExistence type="predicted"/>
<dbReference type="GeneID" id="78523869"/>
<evidence type="ECO:0000256" key="8">
    <source>
        <dbReference type="ARBA" id="ARBA00023163"/>
    </source>
</evidence>
<comment type="caution">
    <text evidence="9">The sequence shown here is derived from an EMBL/GenBank/DDBJ whole genome shotgun (WGS) entry which is preliminary data.</text>
</comment>
<evidence type="ECO:0000256" key="1">
    <source>
        <dbReference type="ARBA" id="ARBA00022491"/>
    </source>
</evidence>
<dbReference type="GO" id="GO:0045892">
    <property type="term" value="P:negative regulation of DNA-templated transcription"/>
    <property type="evidence" value="ECO:0007669"/>
    <property type="project" value="InterPro"/>
</dbReference>
<keyword evidence="4" id="KW-0805">Transcription regulation</keyword>
<dbReference type="GO" id="GO:0003700">
    <property type="term" value="F:DNA-binding transcription factor activity"/>
    <property type="evidence" value="ECO:0007669"/>
    <property type="project" value="InterPro"/>
</dbReference>
<dbReference type="STRING" id="626940.BHW43_01740"/>
<evidence type="ECO:0000256" key="4">
    <source>
        <dbReference type="ARBA" id="ARBA00023015"/>
    </source>
</evidence>
<evidence type="ECO:0000256" key="2">
    <source>
        <dbReference type="ARBA" id="ARBA00022516"/>
    </source>
</evidence>
<evidence type="ECO:0000313" key="9">
    <source>
        <dbReference type="EMBL" id="OLA39077.1"/>
    </source>
</evidence>
<reference evidence="9 10" key="1">
    <citation type="journal article" date="2016" name="Nat. Biotechnol.">
        <title>Measurement of bacterial replication rates in microbial communities.</title>
        <authorList>
            <person name="Brown C.T."/>
            <person name="Olm M.R."/>
            <person name="Thomas B.C."/>
            <person name="Banfield J.F."/>
        </authorList>
    </citation>
    <scope>NUCLEOTIDE SEQUENCE [LARGE SCALE GENOMIC DNA]</scope>
    <source>
        <strain evidence="9">46_33</strain>
    </source>
</reference>
<dbReference type="EMBL" id="MNTG01000002">
    <property type="protein sequence ID" value="OLA39077.1"/>
    <property type="molecule type" value="Genomic_DNA"/>
</dbReference>
<dbReference type="InterPro" id="IPR029069">
    <property type="entry name" value="HotDog_dom_sf"/>
</dbReference>
<dbReference type="GO" id="GO:0006633">
    <property type="term" value="P:fatty acid biosynthetic process"/>
    <property type="evidence" value="ECO:0007669"/>
    <property type="project" value="UniProtKB-KW"/>
</dbReference>
<dbReference type="Proteomes" id="UP000186777">
    <property type="component" value="Unassembled WGS sequence"/>
</dbReference>
<dbReference type="NCBIfam" id="NF003359">
    <property type="entry name" value="PRK04424.1"/>
    <property type="match status" value="1"/>
</dbReference>
<evidence type="ECO:0000256" key="6">
    <source>
        <dbReference type="ARBA" id="ARBA00023125"/>
    </source>
</evidence>